<dbReference type="Gene3D" id="3.40.710.10">
    <property type="entry name" value="DD-peptidase/beta-lactamase superfamily"/>
    <property type="match status" value="1"/>
</dbReference>
<reference evidence="3 4" key="1">
    <citation type="journal article" date="2016" name="Int. J. Syst. Evol. Microbiol.">
        <title>Desulfotomaculum ferrireducens sp. nov., a moderately thermophilic sulfate-reducing and dissimilatory Fe(III)-reducing bacterium isolated from compost.</title>
        <authorList>
            <person name="Yang G."/>
            <person name="Guo J."/>
            <person name="Zhuang L."/>
            <person name="Yuan Y."/>
            <person name="Zhou S."/>
        </authorList>
    </citation>
    <scope>NUCLEOTIDE SEQUENCE [LARGE SCALE GENOMIC DNA]</scope>
    <source>
        <strain evidence="3 4">GSS09</strain>
    </source>
</reference>
<dbReference type="PROSITE" id="PS51257">
    <property type="entry name" value="PROKAR_LIPOPROTEIN"/>
    <property type="match status" value="1"/>
</dbReference>
<dbReference type="RefSeq" id="WP_077713793.1">
    <property type="nucleotide sequence ID" value="NZ_CP019698.1"/>
</dbReference>
<feature type="chain" id="PRO_5038536747" description="Penicillin-binding protein transpeptidase domain-containing protein" evidence="1">
    <location>
        <begin position="26"/>
        <end position="115"/>
    </location>
</feature>
<dbReference type="OrthoDB" id="9762883at2"/>
<dbReference type="Proteomes" id="UP000189464">
    <property type="component" value="Chromosome"/>
</dbReference>
<dbReference type="GO" id="GO:0008658">
    <property type="term" value="F:penicillin binding"/>
    <property type="evidence" value="ECO:0007669"/>
    <property type="project" value="InterPro"/>
</dbReference>
<dbReference type="STRING" id="1833852.B0537_06555"/>
<gene>
    <name evidence="3" type="ORF">B0537_06555</name>
</gene>
<evidence type="ECO:0000256" key="1">
    <source>
        <dbReference type="SAM" id="SignalP"/>
    </source>
</evidence>
<keyword evidence="4" id="KW-1185">Reference proteome</keyword>
<dbReference type="SUPFAM" id="SSF56601">
    <property type="entry name" value="beta-lactamase/transpeptidase-like"/>
    <property type="match status" value="1"/>
</dbReference>
<protein>
    <recommendedName>
        <fullName evidence="2">Penicillin-binding protein transpeptidase domain-containing protein</fullName>
    </recommendedName>
</protein>
<dbReference type="KEGG" id="dfg:B0537_06555"/>
<organism evidence="3 4">
    <name type="scientific">Desulforamulus ferrireducens</name>
    <dbReference type="NCBI Taxonomy" id="1833852"/>
    <lineage>
        <taxon>Bacteria</taxon>
        <taxon>Bacillati</taxon>
        <taxon>Bacillota</taxon>
        <taxon>Clostridia</taxon>
        <taxon>Eubacteriales</taxon>
        <taxon>Peptococcaceae</taxon>
        <taxon>Desulforamulus</taxon>
    </lineage>
</organism>
<dbReference type="InterPro" id="IPR001460">
    <property type="entry name" value="PCN-bd_Tpept"/>
</dbReference>
<proteinExistence type="predicted"/>
<sequence length="115" mass="12479">MKATKLLFLLLALTLVVGCKPIAESNPTAPPGNTVKNIVDLSNSFNGLTGTLVVKDIQSGQLDIYNEMNSQKRFSPMSSFKIMNSLIALQSGVIQRDNSHKKWDGTKHAAYTAAN</sequence>
<evidence type="ECO:0000313" key="4">
    <source>
        <dbReference type="Proteomes" id="UP000189464"/>
    </source>
</evidence>
<keyword evidence="1" id="KW-0732">Signal</keyword>
<evidence type="ECO:0000259" key="2">
    <source>
        <dbReference type="Pfam" id="PF00905"/>
    </source>
</evidence>
<evidence type="ECO:0000313" key="3">
    <source>
        <dbReference type="EMBL" id="AQS58771.1"/>
    </source>
</evidence>
<dbReference type="Pfam" id="PF00905">
    <property type="entry name" value="Transpeptidase"/>
    <property type="match status" value="1"/>
</dbReference>
<accession>A0A1S6IVF5</accession>
<dbReference type="AlphaFoldDB" id="A0A1S6IVF5"/>
<dbReference type="InterPro" id="IPR012338">
    <property type="entry name" value="Beta-lactam/transpept-like"/>
</dbReference>
<name>A0A1S6IVF5_9FIRM</name>
<dbReference type="EMBL" id="CP019698">
    <property type="protein sequence ID" value="AQS58771.1"/>
    <property type="molecule type" value="Genomic_DNA"/>
</dbReference>
<feature type="domain" description="Penicillin-binding protein transpeptidase" evidence="2">
    <location>
        <begin position="65"/>
        <end position="108"/>
    </location>
</feature>
<feature type="signal peptide" evidence="1">
    <location>
        <begin position="1"/>
        <end position="25"/>
    </location>
</feature>